<name>A0A327Q2W7_9BACT</name>
<keyword evidence="2" id="KW-1185">Reference proteome</keyword>
<dbReference type="AlphaFoldDB" id="A0A327Q2W7"/>
<dbReference type="EMBL" id="QLLL01000015">
    <property type="protein sequence ID" value="RAI97542.1"/>
    <property type="molecule type" value="Genomic_DNA"/>
</dbReference>
<proteinExistence type="predicted"/>
<dbReference type="Proteomes" id="UP000249547">
    <property type="component" value="Unassembled WGS sequence"/>
</dbReference>
<sequence length="87" mass="9825">MRLHSNYTDAEMATGAGFIYELKQVYELITNGHNFTRVNPVTGQNMMNGNPAYPASVSTLFRKVIIQGGQQKLSRVFSNYNYISDDE</sequence>
<gene>
    <name evidence="1" type="ORF">LX64_05050</name>
</gene>
<comment type="caution">
    <text evidence="1">The sequence shown here is derived from an EMBL/GenBank/DDBJ whole genome shotgun (WGS) entry which is preliminary data.</text>
</comment>
<protein>
    <submittedName>
        <fullName evidence="1">Uncharacterized protein</fullName>
    </submittedName>
</protein>
<organism evidence="1 2">
    <name type="scientific">Chitinophaga skermanii</name>
    <dbReference type="NCBI Taxonomy" id="331697"/>
    <lineage>
        <taxon>Bacteria</taxon>
        <taxon>Pseudomonadati</taxon>
        <taxon>Bacteroidota</taxon>
        <taxon>Chitinophagia</taxon>
        <taxon>Chitinophagales</taxon>
        <taxon>Chitinophagaceae</taxon>
        <taxon>Chitinophaga</taxon>
    </lineage>
</organism>
<evidence type="ECO:0000313" key="2">
    <source>
        <dbReference type="Proteomes" id="UP000249547"/>
    </source>
</evidence>
<accession>A0A327Q2W7</accession>
<reference evidence="1 2" key="1">
    <citation type="submission" date="2018-06" db="EMBL/GenBank/DDBJ databases">
        <title>Genomic Encyclopedia of Archaeal and Bacterial Type Strains, Phase II (KMG-II): from individual species to whole genera.</title>
        <authorList>
            <person name="Goeker M."/>
        </authorList>
    </citation>
    <scope>NUCLEOTIDE SEQUENCE [LARGE SCALE GENOMIC DNA]</scope>
    <source>
        <strain evidence="1 2">DSM 23857</strain>
    </source>
</reference>
<evidence type="ECO:0000313" key="1">
    <source>
        <dbReference type="EMBL" id="RAI97542.1"/>
    </source>
</evidence>